<name>A0A0H5QM82_9ZZZZ</name>
<organism evidence="2">
    <name type="scientific">uncultured prokaryote</name>
    <dbReference type="NCBI Taxonomy" id="198431"/>
    <lineage>
        <taxon>unclassified sequences</taxon>
        <taxon>environmental samples</taxon>
    </lineage>
</organism>
<reference evidence="2" key="1">
    <citation type="submission" date="2015-06" db="EMBL/GenBank/DDBJ databases">
        <authorList>
            <person name="Joergensen T."/>
        </authorList>
    </citation>
    <scope>NUCLEOTIDE SEQUENCE</scope>
    <source>
        <plasmid evidence="2">pRGFK1317</plasmid>
    </source>
</reference>
<dbReference type="InterPro" id="IPR005471">
    <property type="entry name" value="Tscrpt_reg_IclR_N"/>
</dbReference>
<dbReference type="EMBL" id="LN853883">
    <property type="protein sequence ID" value="CRY96872.1"/>
    <property type="molecule type" value="Genomic_DNA"/>
</dbReference>
<dbReference type="AlphaFoldDB" id="A0A0H5QM82"/>
<dbReference type="Gene3D" id="1.10.10.10">
    <property type="entry name" value="Winged helix-like DNA-binding domain superfamily/Winged helix DNA-binding domain"/>
    <property type="match status" value="1"/>
</dbReference>
<dbReference type="Pfam" id="PF09339">
    <property type="entry name" value="HTH_IclR"/>
    <property type="match status" value="1"/>
</dbReference>
<dbReference type="GO" id="GO:0006355">
    <property type="term" value="P:regulation of DNA-templated transcription"/>
    <property type="evidence" value="ECO:0007669"/>
    <property type="project" value="InterPro"/>
</dbReference>
<accession>A0A0H5QM82</accession>
<evidence type="ECO:0000313" key="2">
    <source>
        <dbReference type="EMBL" id="CRY96872.1"/>
    </source>
</evidence>
<keyword evidence="2" id="KW-0614">Plasmid</keyword>
<feature type="domain" description="HTH iclR-type" evidence="1">
    <location>
        <begin position="67"/>
        <end position="97"/>
    </location>
</feature>
<sequence length="185" mass="19678">MQSRIKAASGAPISTVVQPGPAHFAMVEKQALHNLDSLMREDMNAARLIVSLIRLLEPGSGGVIVISRKSIQELLGVSESTVARCLRTLSSGGWVQRMRIGGAYALAVNKAVAWVGPRGEMTQAVFNATVVASRSEQDETALNPPALKQFPMTQAGESILLSGDADPPTQEIIPGFELAIEETSK</sequence>
<geneLocation type="plasmid" evidence="2">
    <name>pRGFK1317</name>
</geneLocation>
<protein>
    <recommendedName>
        <fullName evidence="1">HTH iclR-type domain-containing protein</fullName>
    </recommendedName>
</protein>
<reference evidence="2" key="2">
    <citation type="submission" date="2015-07" db="EMBL/GenBank/DDBJ databases">
        <title>Plasmids, circular viruses and viroids from rat gut.</title>
        <authorList>
            <person name="Jorgensen T.J."/>
            <person name="Hansen M.A."/>
            <person name="Xu Z."/>
            <person name="Tabak M.A."/>
            <person name="Sorensen S.J."/>
            <person name="Hansen L.H."/>
        </authorList>
    </citation>
    <scope>NUCLEOTIDE SEQUENCE</scope>
    <source>
        <plasmid evidence="2">pRGFK1317</plasmid>
    </source>
</reference>
<dbReference type="InterPro" id="IPR036388">
    <property type="entry name" value="WH-like_DNA-bd_sf"/>
</dbReference>
<evidence type="ECO:0000259" key="1">
    <source>
        <dbReference type="Pfam" id="PF09339"/>
    </source>
</evidence>
<proteinExistence type="predicted"/>
<dbReference type="GO" id="GO:0003677">
    <property type="term" value="F:DNA binding"/>
    <property type="evidence" value="ECO:0007669"/>
    <property type="project" value="InterPro"/>
</dbReference>